<feature type="region of interest" description="Disordered" evidence="1">
    <location>
        <begin position="55"/>
        <end position="105"/>
    </location>
</feature>
<protein>
    <submittedName>
        <fullName evidence="4">Uncharacterized protein</fullName>
    </submittedName>
</protein>
<name>A0AAV3YZR3_9GAST</name>
<dbReference type="EMBL" id="BLXT01001819">
    <property type="protein sequence ID" value="GFN87992.1"/>
    <property type="molecule type" value="Genomic_DNA"/>
</dbReference>
<sequence length="257" mass="28602">MTEATMVLMVHLACLPVCTNTQKNHYEGECPGKKGRIPSLFEASPEFCEGQVCGGSKGRSSEAIYPQKNSREKDGVGHSDSCEAAVSGSVGDEEDEERKEEEDYDPGKTYAVLADLEVTVLMMMTSISITMMMMITTTKMTTTMSTTPPDNRPGQRWHAGTRNSHRKVSADSPAIPGSLVVVVVVIVVVAVVVVVHFHFCVDAHDMTMTTTTTTTTLMMIRMTVTMKRMRRRRRRRKSPYRQWCNNPMRLSLSEAVN</sequence>
<keyword evidence="5" id="KW-1185">Reference proteome</keyword>
<feature type="transmembrane region" description="Helical" evidence="2">
    <location>
        <begin position="174"/>
        <end position="199"/>
    </location>
</feature>
<evidence type="ECO:0000256" key="1">
    <source>
        <dbReference type="SAM" id="MobiDB-lite"/>
    </source>
</evidence>
<feature type="compositionally biased region" description="Basic and acidic residues" evidence="1">
    <location>
        <begin position="69"/>
        <end position="81"/>
    </location>
</feature>
<keyword evidence="2" id="KW-0812">Transmembrane</keyword>
<feature type="region of interest" description="Disordered" evidence="1">
    <location>
        <begin position="142"/>
        <end position="161"/>
    </location>
</feature>
<dbReference type="AlphaFoldDB" id="A0AAV3YZR3"/>
<proteinExistence type="predicted"/>
<keyword evidence="3" id="KW-0732">Signal</keyword>
<feature type="chain" id="PRO_5043831189" evidence="3">
    <location>
        <begin position="22"/>
        <end position="257"/>
    </location>
</feature>
<comment type="caution">
    <text evidence="4">The sequence shown here is derived from an EMBL/GenBank/DDBJ whole genome shotgun (WGS) entry which is preliminary data.</text>
</comment>
<feature type="signal peptide" evidence="3">
    <location>
        <begin position="1"/>
        <end position="21"/>
    </location>
</feature>
<keyword evidence="2" id="KW-1133">Transmembrane helix</keyword>
<feature type="transmembrane region" description="Helical" evidence="2">
    <location>
        <begin position="110"/>
        <end position="135"/>
    </location>
</feature>
<reference evidence="4 5" key="1">
    <citation type="journal article" date="2021" name="Elife">
        <title>Chloroplast acquisition without the gene transfer in kleptoplastic sea slugs, Plakobranchus ocellatus.</title>
        <authorList>
            <person name="Maeda T."/>
            <person name="Takahashi S."/>
            <person name="Yoshida T."/>
            <person name="Shimamura S."/>
            <person name="Takaki Y."/>
            <person name="Nagai Y."/>
            <person name="Toyoda A."/>
            <person name="Suzuki Y."/>
            <person name="Arimoto A."/>
            <person name="Ishii H."/>
            <person name="Satoh N."/>
            <person name="Nishiyama T."/>
            <person name="Hasebe M."/>
            <person name="Maruyama T."/>
            <person name="Minagawa J."/>
            <person name="Obokata J."/>
            <person name="Shigenobu S."/>
        </authorList>
    </citation>
    <scope>NUCLEOTIDE SEQUENCE [LARGE SCALE GENOMIC DNA]</scope>
</reference>
<feature type="compositionally biased region" description="Acidic residues" evidence="1">
    <location>
        <begin position="91"/>
        <end position="104"/>
    </location>
</feature>
<dbReference type="Proteomes" id="UP000735302">
    <property type="component" value="Unassembled WGS sequence"/>
</dbReference>
<keyword evidence="2" id="KW-0472">Membrane</keyword>
<accession>A0AAV3YZR3</accession>
<evidence type="ECO:0000313" key="4">
    <source>
        <dbReference type="EMBL" id="GFN87992.1"/>
    </source>
</evidence>
<evidence type="ECO:0000256" key="3">
    <source>
        <dbReference type="SAM" id="SignalP"/>
    </source>
</evidence>
<evidence type="ECO:0000313" key="5">
    <source>
        <dbReference type="Proteomes" id="UP000735302"/>
    </source>
</evidence>
<evidence type="ECO:0000256" key="2">
    <source>
        <dbReference type="SAM" id="Phobius"/>
    </source>
</evidence>
<gene>
    <name evidence="4" type="ORF">PoB_001449800</name>
</gene>
<feature type="transmembrane region" description="Helical" evidence="2">
    <location>
        <begin position="205"/>
        <end position="224"/>
    </location>
</feature>
<organism evidence="4 5">
    <name type="scientific">Plakobranchus ocellatus</name>
    <dbReference type="NCBI Taxonomy" id="259542"/>
    <lineage>
        <taxon>Eukaryota</taxon>
        <taxon>Metazoa</taxon>
        <taxon>Spiralia</taxon>
        <taxon>Lophotrochozoa</taxon>
        <taxon>Mollusca</taxon>
        <taxon>Gastropoda</taxon>
        <taxon>Heterobranchia</taxon>
        <taxon>Euthyneura</taxon>
        <taxon>Panpulmonata</taxon>
        <taxon>Sacoglossa</taxon>
        <taxon>Placobranchoidea</taxon>
        <taxon>Plakobranchidae</taxon>
        <taxon>Plakobranchus</taxon>
    </lineage>
</organism>